<dbReference type="InterPro" id="IPR015590">
    <property type="entry name" value="Aldehyde_DH_dom"/>
</dbReference>
<dbReference type="CDD" id="cd07100">
    <property type="entry name" value="ALDH_SSADH1_GabD1"/>
    <property type="match status" value="1"/>
</dbReference>
<evidence type="ECO:0000313" key="5">
    <source>
        <dbReference type="EMBL" id="WLQ32125.1"/>
    </source>
</evidence>
<dbReference type="SUPFAM" id="SSF53720">
    <property type="entry name" value="ALDH-like"/>
    <property type="match status" value="1"/>
</dbReference>
<sequence>MPIATVNPANGETLRTFDALEADEIERRLTAADAAFREYRTTGFAERARLLDRAADLLDEDQQDIARTMTLEMGKPVSAARAEAAKCAKAMRWYAAHAEELLADEHPAPADVEDSGASRAFVRYRPLGPVLAVMPWNFPLWQVVRFAAPALMAGNTGLLKHASNVPQTALYLGDLFRRAGFPAGCFQTLLVGSKAVEGILRDRRVVAATLTGSEPAGRSVASVAGDEVKHTVLELGGSDPYLVLPSADVAKAARTAVTARAQNNGQSCIAAKRFIVHTAVYEEFAERFTVGMRDLTVGDPLEESTDVGPLASEQGRADLEELVDDAVRRGASALCGGGRPGGLRGGLENGWFYAPTVLAGITSDMRIHHEETFGPVASLYRVDSLDEAVELANDTPFGLSSNVWTRDTEETERCIRDLEAGGVFFNGMTASHPALPFGGVKRSGYGRELAGHGIREFCNATTVWFGPQPR</sequence>
<keyword evidence="3" id="KW-0560">Oxidoreductase</keyword>
<protein>
    <submittedName>
        <fullName evidence="5">NADP-dependent succinic semialdehyde dehydrogenase</fullName>
    </submittedName>
</protein>
<dbReference type="Gene3D" id="3.40.605.10">
    <property type="entry name" value="Aldehyde Dehydrogenase, Chain A, domain 1"/>
    <property type="match status" value="1"/>
</dbReference>
<dbReference type="PANTHER" id="PTHR43217:SF1">
    <property type="entry name" value="SUCCINATE SEMIALDEHYDE DEHYDROGENASE [NAD(P)+] SAD"/>
    <property type="match status" value="1"/>
</dbReference>
<dbReference type="InterPro" id="IPR044148">
    <property type="entry name" value="ALDH_GabD1-like"/>
</dbReference>
<feature type="domain" description="Aldehyde dehydrogenase" evidence="4">
    <location>
        <begin position="3"/>
        <end position="463"/>
    </location>
</feature>
<evidence type="ECO:0000259" key="4">
    <source>
        <dbReference type="Pfam" id="PF00171"/>
    </source>
</evidence>
<accession>A0ABY9HCC4</accession>
<dbReference type="RefSeq" id="WP_306050864.1">
    <property type="nucleotide sequence ID" value="NZ_CP120997.1"/>
</dbReference>
<proteinExistence type="inferred from homology"/>
<dbReference type="InterPro" id="IPR016161">
    <property type="entry name" value="Ald_DH/histidinol_DH"/>
</dbReference>
<evidence type="ECO:0000256" key="3">
    <source>
        <dbReference type="ARBA" id="ARBA00023002"/>
    </source>
</evidence>
<dbReference type="Pfam" id="PF00171">
    <property type="entry name" value="Aldedh"/>
    <property type="match status" value="1"/>
</dbReference>
<dbReference type="InterPro" id="IPR016162">
    <property type="entry name" value="Ald_DH_N"/>
</dbReference>
<dbReference type="Gene3D" id="3.40.309.10">
    <property type="entry name" value="Aldehyde Dehydrogenase, Chain A, domain 2"/>
    <property type="match status" value="1"/>
</dbReference>
<keyword evidence="6" id="KW-1185">Reference proteome</keyword>
<dbReference type="PROSITE" id="PS00070">
    <property type="entry name" value="ALDEHYDE_DEHYDR_CYS"/>
    <property type="match status" value="1"/>
</dbReference>
<organism evidence="5 6">
    <name type="scientific">Streptomyces castrisilvae</name>
    <dbReference type="NCBI Taxonomy" id="3033811"/>
    <lineage>
        <taxon>Bacteria</taxon>
        <taxon>Bacillati</taxon>
        <taxon>Actinomycetota</taxon>
        <taxon>Actinomycetes</taxon>
        <taxon>Kitasatosporales</taxon>
        <taxon>Streptomycetaceae</taxon>
        <taxon>Streptomyces</taxon>
    </lineage>
</organism>
<dbReference type="InterPro" id="IPR016160">
    <property type="entry name" value="Ald_DH_CS_CYS"/>
</dbReference>
<gene>
    <name evidence="5" type="ORF">P8A18_01130</name>
</gene>
<dbReference type="NCBIfam" id="NF006915">
    <property type="entry name" value="PRK09406.1"/>
    <property type="match status" value="1"/>
</dbReference>
<name>A0ABY9HCC4_9ACTN</name>
<reference evidence="5 6" key="1">
    <citation type="submission" date="2023-03" db="EMBL/GenBank/DDBJ databases">
        <title>Isolation and description of six Streptomyces strains from soil environments, able to metabolize different microbial glucans.</title>
        <authorList>
            <person name="Widen T."/>
            <person name="Larsbrink J."/>
        </authorList>
    </citation>
    <scope>NUCLEOTIDE SEQUENCE [LARGE SCALE GENOMIC DNA]</scope>
    <source>
        <strain evidence="5 6">Mut1</strain>
    </source>
</reference>
<evidence type="ECO:0000256" key="2">
    <source>
        <dbReference type="ARBA" id="ARBA00022857"/>
    </source>
</evidence>
<comment type="similarity">
    <text evidence="1">Belongs to the aldehyde dehydrogenase family.</text>
</comment>
<dbReference type="PANTHER" id="PTHR43217">
    <property type="entry name" value="SUCCINATE SEMIALDEHYDE DEHYDROGENASE [NAD(P)+] SAD"/>
    <property type="match status" value="1"/>
</dbReference>
<keyword evidence="2" id="KW-0521">NADP</keyword>
<evidence type="ECO:0000313" key="6">
    <source>
        <dbReference type="Proteomes" id="UP001239522"/>
    </source>
</evidence>
<dbReference type="Proteomes" id="UP001239522">
    <property type="component" value="Chromosome"/>
</dbReference>
<dbReference type="InterPro" id="IPR047110">
    <property type="entry name" value="GABD/Sad-like"/>
</dbReference>
<dbReference type="InterPro" id="IPR016163">
    <property type="entry name" value="Ald_DH_C"/>
</dbReference>
<evidence type="ECO:0000256" key="1">
    <source>
        <dbReference type="ARBA" id="ARBA00009986"/>
    </source>
</evidence>
<dbReference type="EMBL" id="CP120997">
    <property type="protein sequence ID" value="WLQ32125.1"/>
    <property type="molecule type" value="Genomic_DNA"/>
</dbReference>